<dbReference type="EMBL" id="VSRR010041482">
    <property type="protein sequence ID" value="MPC75606.1"/>
    <property type="molecule type" value="Genomic_DNA"/>
</dbReference>
<protein>
    <submittedName>
        <fullName evidence="2">Uncharacterized protein</fullName>
    </submittedName>
</protein>
<keyword evidence="3" id="KW-1185">Reference proteome</keyword>
<gene>
    <name evidence="2" type="ORF">E2C01_069997</name>
</gene>
<sequence length="69" mass="6943">MAGAHRPAPARPANGAHPSGTAAMVTVPRRRMGARDAPAGTANHRAPPRRPGGTGRAAAPIPGRVPPSR</sequence>
<reference evidence="2 3" key="1">
    <citation type="submission" date="2019-05" db="EMBL/GenBank/DDBJ databases">
        <title>Another draft genome of Portunus trituberculatus and its Hox gene families provides insights of decapod evolution.</title>
        <authorList>
            <person name="Jeong J.-H."/>
            <person name="Song I."/>
            <person name="Kim S."/>
            <person name="Choi T."/>
            <person name="Kim D."/>
            <person name="Ryu S."/>
            <person name="Kim W."/>
        </authorList>
    </citation>
    <scope>NUCLEOTIDE SEQUENCE [LARGE SCALE GENOMIC DNA]</scope>
    <source>
        <tissue evidence="2">Muscle</tissue>
    </source>
</reference>
<evidence type="ECO:0000313" key="3">
    <source>
        <dbReference type="Proteomes" id="UP000324222"/>
    </source>
</evidence>
<feature type="region of interest" description="Disordered" evidence="1">
    <location>
        <begin position="1"/>
        <end position="69"/>
    </location>
</feature>
<evidence type="ECO:0000256" key="1">
    <source>
        <dbReference type="SAM" id="MobiDB-lite"/>
    </source>
</evidence>
<name>A0A5B7I0Y3_PORTR</name>
<proteinExistence type="predicted"/>
<comment type="caution">
    <text evidence="2">The sequence shown here is derived from an EMBL/GenBank/DDBJ whole genome shotgun (WGS) entry which is preliminary data.</text>
</comment>
<dbReference type="Proteomes" id="UP000324222">
    <property type="component" value="Unassembled WGS sequence"/>
</dbReference>
<organism evidence="2 3">
    <name type="scientific">Portunus trituberculatus</name>
    <name type="common">Swimming crab</name>
    <name type="synonym">Neptunus trituberculatus</name>
    <dbReference type="NCBI Taxonomy" id="210409"/>
    <lineage>
        <taxon>Eukaryota</taxon>
        <taxon>Metazoa</taxon>
        <taxon>Ecdysozoa</taxon>
        <taxon>Arthropoda</taxon>
        <taxon>Crustacea</taxon>
        <taxon>Multicrustacea</taxon>
        <taxon>Malacostraca</taxon>
        <taxon>Eumalacostraca</taxon>
        <taxon>Eucarida</taxon>
        <taxon>Decapoda</taxon>
        <taxon>Pleocyemata</taxon>
        <taxon>Brachyura</taxon>
        <taxon>Eubrachyura</taxon>
        <taxon>Portunoidea</taxon>
        <taxon>Portunidae</taxon>
        <taxon>Portuninae</taxon>
        <taxon>Portunus</taxon>
    </lineage>
</organism>
<accession>A0A5B7I0Y3</accession>
<feature type="compositionally biased region" description="Low complexity" evidence="1">
    <location>
        <begin position="1"/>
        <end position="18"/>
    </location>
</feature>
<dbReference type="AlphaFoldDB" id="A0A5B7I0Y3"/>
<evidence type="ECO:0000313" key="2">
    <source>
        <dbReference type="EMBL" id="MPC75606.1"/>
    </source>
</evidence>